<dbReference type="Proteomes" id="UP000007509">
    <property type="component" value="Unassembled WGS sequence"/>
</dbReference>
<reference evidence="3 4" key="1">
    <citation type="journal article" date="2012" name="J. Bacteriol.">
        <title>Twenty-one genome sequences from Pseudomonas species and 19 genome sequences from diverse bacteria isolated from the rhizosphere and endosphere of Populus deltoides.</title>
        <authorList>
            <person name="Brown S.D."/>
            <person name="Utturkar S.M."/>
            <person name="Klingeman D.M."/>
            <person name="Johnson C.M."/>
            <person name="Martin S.L."/>
            <person name="Land M.L."/>
            <person name="Lu T.Y."/>
            <person name="Schadt C.W."/>
            <person name="Doktycz M.J."/>
            <person name="Pelletier D.A."/>
        </authorList>
    </citation>
    <scope>NUCLEOTIDE SEQUENCE [LARGE SCALE GENOMIC DNA]</scope>
    <source>
        <strain evidence="3 4">CF314</strain>
    </source>
</reference>
<gene>
    <name evidence="3" type="ORF">PMI13_00806</name>
</gene>
<dbReference type="Gene3D" id="3.40.50.2000">
    <property type="entry name" value="Glycogen Phosphorylase B"/>
    <property type="match status" value="2"/>
</dbReference>
<dbReference type="PATRIC" id="fig|1144316.3.peg.817"/>
<organism evidence="3 4">
    <name type="scientific">Chryseobacterium populi</name>
    <dbReference type="NCBI Taxonomy" id="1144316"/>
    <lineage>
        <taxon>Bacteria</taxon>
        <taxon>Pseudomonadati</taxon>
        <taxon>Bacteroidota</taxon>
        <taxon>Flavobacteriia</taxon>
        <taxon>Flavobacteriales</taxon>
        <taxon>Weeksellaceae</taxon>
        <taxon>Chryseobacterium group</taxon>
        <taxon>Chryseobacterium</taxon>
    </lineage>
</organism>
<dbReference type="GO" id="GO:0016757">
    <property type="term" value="F:glycosyltransferase activity"/>
    <property type="evidence" value="ECO:0007669"/>
    <property type="project" value="InterPro"/>
</dbReference>
<keyword evidence="3" id="KW-0808">Transferase</keyword>
<sequence>MKILHVITRSDLGGAQTVVINLANSMCRDHEITVVAGEEGPMWDALDVKIKKIKISEIVRSISPVKDLSALLKLRKLYSSVNPDVIHLHSSKIGVLGRLAFPKEKTVYSVHGFDSIRLAYRKFLPLEKLLKNRCKAIVLASNYDKQNMIHEGIKNHLHIVYNGVNIPEAEEGLVIKGVEKYRKVVMCIARISPQKRFESYLEIAKLLPQYAFVWIGADKEYTDLPDNVFCLMGFPDAKRYIQLADIFVLPTNYEGIPIVIVDALSYKKPVISSDVGGISEIVLNNQNGYVIDNEDAVFAEKISYILENEKIYQEFSEKSSEIFHKNLTIETMVDQYTDIYKM</sequence>
<protein>
    <submittedName>
        <fullName evidence="3">Glycosyltransferase</fullName>
    </submittedName>
</protein>
<accession>J3CNA1</accession>
<name>J3CNA1_9FLAO</name>
<dbReference type="InterPro" id="IPR001296">
    <property type="entry name" value="Glyco_trans_1"/>
</dbReference>
<dbReference type="RefSeq" id="WP_007840920.1">
    <property type="nucleotide sequence ID" value="NZ_AKJY01000012.1"/>
</dbReference>
<evidence type="ECO:0000313" key="3">
    <source>
        <dbReference type="EMBL" id="EJL74926.1"/>
    </source>
</evidence>
<dbReference type="Pfam" id="PF00534">
    <property type="entry name" value="Glycos_transf_1"/>
    <property type="match status" value="1"/>
</dbReference>
<dbReference type="PANTHER" id="PTHR12526">
    <property type="entry name" value="GLYCOSYLTRANSFERASE"/>
    <property type="match status" value="1"/>
</dbReference>
<feature type="domain" description="Glycosyl transferase family 1" evidence="1">
    <location>
        <begin position="179"/>
        <end position="319"/>
    </location>
</feature>
<dbReference type="OrthoDB" id="9806653at2"/>
<keyword evidence="4" id="KW-1185">Reference proteome</keyword>
<feature type="domain" description="Glycosyltransferase subfamily 4-like N-terminal" evidence="2">
    <location>
        <begin position="13"/>
        <end position="165"/>
    </location>
</feature>
<evidence type="ECO:0000259" key="2">
    <source>
        <dbReference type="Pfam" id="PF13439"/>
    </source>
</evidence>
<dbReference type="InterPro" id="IPR028098">
    <property type="entry name" value="Glyco_trans_4-like_N"/>
</dbReference>
<evidence type="ECO:0000259" key="1">
    <source>
        <dbReference type="Pfam" id="PF00534"/>
    </source>
</evidence>
<dbReference type="SUPFAM" id="SSF53756">
    <property type="entry name" value="UDP-Glycosyltransferase/glycogen phosphorylase"/>
    <property type="match status" value="1"/>
</dbReference>
<dbReference type="AlphaFoldDB" id="J3CNA1"/>
<dbReference type="EMBL" id="AKJY01000012">
    <property type="protein sequence ID" value="EJL74926.1"/>
    <property type="molecule type" value="Genomic_DNA"/>
</dbReference>
<proteinExistence type="predicted"/>
<evidence type="ECO:0000313" key="4">
    <source>
        <dbReference type="Proteomes" id="UP000007509"/>
    </source>
</evidence>
<comment type="caution">
    <text evidence="3">The sequence shown here is derived from an EMBL/GenBank/DDBJ whole genome shotgun (WGS) entry which is preliminary data.</text>
</comment>
<dbReference type="PANTHER" id="PTHR12526:SF630">
    <property type="entry name" value="GLYCOSYLTRANSFERASE"/>
    <property type="match status" value="1"/>
</dbReference>
<dbReference type="Pfam" id="PF13439">
    <property type="entry name" value="Glyco_transf_4"/>
    <property type="match status" value="1"/>
</dbReference>